<dbReference type="Pfam" id="PF00496">
    <property type="entry name" value="SBP_bac_5"/>
    <property type="match status" value="1"/>
</dbReference>
<evidence type="ECO:0000313" key="6">
    <source>
        <dbReference type="Proteomes" id="UP001241092"/>
    </source>
</evidence>
<keyword evidence="5" id="KW-1185">Reference proteome</keyword>
<dbReference type="PANTHER" id="PTHR30290">
    <property type="entry name" value="PERIPLASMIC BINDING COMPONENT OF ABC TRANSPORTER"/>
    <property type="match status" value="1"/>
</dbReference>
<evidence type="ECO:0000313" key="5">
    <source>
        <dbReference type="Proteomes" id="UP000465622"/>
    </source>
</evidence>
<keyword evidence="1" id="KW-0812">Transmembrane</keyword>
<proteinExistence type="predicted"/>
<accession>A0AAI8TTZ8</accession>
<dbReference type="EMBL" id="AP027452">
    <property type="protein sequence ID" value="BDY28801.1"/>
    <property type="molecule type" value="Genomic_DNA"/>
</dbReference>
<dbReference type="SUPFAM" id="SSF53850">
    <property type="entry name" value="Periplasmic binding protein-like II"/>
    <property type="match status" value="1"/>
</dbReference>
<protein>
    <submittedName>
        <fullName evidence="4">Glutathione-binding protein GsiB</fullName>
    </submittedName>
</protein>
<dbReference type="GO" id="GO:0015833">
    <property type="term" value="P:peptide transport"/>
    <property type="evidence" value="ECO:0007669"/>
    <property type="project" value="TreeGrafter"/>
</dbReference>
<dbReference type="GO" id="GO:1904680">
    <property type="term" value="F:peptide transmembrane transporter activity"/>
    <property type="evidence" value="ECO:0007669"/>
    <property type="project" value="TreeGrafter"/>
</dbReference>
<dbReference type="InterPro" id="IPR039424">
    <property type="entry name" value="SBP_5"/>
</dbReference>
<reference evidence="3 5" key="1">
    <citation type="journal article" date="2019" name="Emerg. Microbes Infect.">
        <title>Comprehensive subspecies identification of 175 nontuberculous mycobacteria species based on 7547 genomic profiles.</title>
        <authorList>
            <person name="Matsumoto Y."/>
            <person name="Kinjo T."/>
            <person name="Motooka D."/>
            <person name="Nabeya D."/>
            <person name="Jung N."/>
            <person name="Uechi K."/>
            <person name="Horii T."/>
            <person name="Iida T."/>
            <person name="Fujita J."/>
            <person name="Nakamura S."/>
        </authorList>
    </citation>
    <scope>NUCLEOTIDE SEQUENCE [LARGE SCALE GENOMIC DNA]</scope>
    <source>
        <strain evidence="3 5">JCM 12375</strain>
    </source>
</reference>
<reference evidence="3" key="2">
    <citation type="submission" date="2020-02" db="EMBL/GenBank/DDBJ databases">
        <authorList>
            <person name="Matsumoto Y."/>
            <person name="Motooka D."/>
            <person name="Nakamura S."/>
        </authorList>
    </citation>
    <scope>NUCLEOTIDE SEQUENCE</scope>
    <source>
        <strain evidence="3">JCM 12375</strain>
    </source>
</reference>
<evidence type="ECO:0000256" key="1">
    <source>
        <dbReference type="SAM" id="Phobius"/>
    </source>
</evidence>
<dbReference type="Proteomes" id="UP000465622">
    <property type="component" value="Chromosome"/>
</dbReference>
<dbReference type="GO" id="GO:0043190">
    <property type="term" value="C:ATP-binding cassette (ABC) transporter complex"/>
    <property type="evidence" value="ECO:0007669"/>
    <property type="project" value="InterPro"/>
</dbReference>
<dbReference type="GO" id="GO:0042597">
    <property type="term" value="C:periplasmic space"/>
    <property type="evidence" value="ECO:0007669"/>
    <property type="project" value="UniProtKB-ARBA"/>
</dbReference>
<dbReference type="PROSITE" id="PS51257">
    <property type="entry name" value="PROKAR_LIPOPROTEIN"/>
    <property type="match status" value="1"/>
</dbReference>
<dbReference type="InterPro" id="IPR000914">
    <property type="entry name" value="SBP_5_dom"/>
</dbReference>
<evidence type="ECO:0000259" key="2">
    <source>
        <dbReference type="Pfam" id="PF00496"/>
    </source>
</evidence>
<gene>
    <name evidence="4" type="primary">gsiB</name>
    <name evidence="4" type="ORF">hbim_02737</name>
    <name evidence="3" type="ORF">MMAGJ_18110</name>
</gene>
<organism evidence="4 6">
    <name type="scientific">Mycolicibacterium mageritense</name>
    <name type="common">Mycobacterium mageritense</name>
    <dbReference type="NCBI Taxonomy" id="53462"/>
    <lineage>
        <taxon>Bacteria</taxon>
        <taxon>Bacillati</taxon>
        <taxon>Actinomycetota</taxon>
        <taxon>Actinomycetes</taxon>
        <taxon>Mycobacteriales</taxon>
        <taxon>Mycobacteriaceae</taxon>
        <taxon>Mycolicibacterium</taxon>
    </lineage>
</organism>
<feature type="transmembrane region" description="Helical" evidence="1">
    <location>
        <begin position="12"/>
        <end position="32"/>
    </location>
</feature>
<dbReference type="EMBL" id="AP022567">
    <property type="protein sequence ID" value="BBX32529.1"/>
    <property type="molecule type" value="Genomic_DNA"/>
</dbReference>
<reference evidence="4" key="3">
    <citation type="submission" date="2023-03" db="EMBL/GenBank/DDBJ databases">
        <title>Draft genome sequence of a Mycolicibacterium mageritense strain H4_3_1 isolated from a hybrid biological-inorganic system reactor.</title>
        <authorList>
            <person name="Feng X."/>
            <person name="Kazama D."/>
            <person name="Sato K."/>
            <person name="Kobayashi H."/>
        </authorList>
    </citation>
    <scope>NUCLEOTIDE SEQUENCE</scope>
    <source>
        <strain evidence="4">H4_3_1</strain>
    </source>
</reference>
<dbReference type="InterPro" id="IPR030678">
    <property type="entry name" value="Peptide/Ni-bd"/>
</dbReference>
<dbReference type="AlphaFoldDB" id="A0AAI8TTZ8"/>
<dbReference type="PIRSF" id="PIRSF002741">
    <property type="entry name" value="MppA"/>
    <property type="match status" value="1"/>
</dbReference>
<keyword evidence="1" id="KW-0472">Membrane</keyword>
<evidence type="ECO:0000313" key="4">
    <source>
        <dbReference type="EMBL" id="BDY28801.1"/>
    </source>
</evidence>
<dbReference type="RefSeq" id="WP_081812526.1">
    <property type="nucleotide sequence ID" value="NZ_AP022567.1"/>
</dbReference>
<dbReference type="Gene3D" id="3.10.105.10">
    <property type="entry name" value="Dipeptide-binding Protein, Domain 3"/>
    <property type="match status" value="1"/>
</dbReference>
<dbReference type="Proteomes" id="UP001241092">
    <property type="component" value="Chromosome"/>
</dbReference>
<feature type="domain" description="Solute-binding protein family 5" evidence="2">
    <location>
        <begin position="97"/>
        <end position="437"/>
    </location>
</feature>
<evidence type="ECO:0000313" key="3">
    <source>
        <dbReference type="EMBL" id="BBX32529.1"/>
    </source>
</evidence>
<dbReference type="CDD" id="cd00995">
    <property type="entry name" value="PBP2_NikA_DppA_OppA_like"/>
    <property type="match status" value="1"/>
</dbReference>
<sequence>MTDGRRRRGTRIVDWPIVVCAAALVAACGGGAPSQDSASSTASVDGALPADVPSAVSIGVGAPLGTLDPNRAVADVDVMALSLIAGTLVEQSPEGGVRPSLAKECTLAGDGLSYACELRPGLKFSDGSPLTGADVVATFSRALADEANANAGLIAPLSRVTTAGESAVVFHLKYPAASFPLALSEPLLGIYPAGRMDTPGFFVNPVSAGAYRLDRAGNSEITFTKNAEYPSESAPVIGRIMFRVVVDANTRLMQLQTGQLDIAHQLPANLAAQVTRPAEAYVASRYGSVFLEMNNKSGPLRDVKVRKAISAAINRDQINDIAYLGRNKPLGGFLPSSMEGHDPNAPTAQDLPRAKELLRGTECEDGCTLEIMQKAGFPPYDAVAQVIQQNLAAVGIKVNINTIDASTLAANEQNGNFQLQSNDLWDVVNSPELVMLRYGLTPKGGINSLWSGYDSPTMTSLIDDLSATSDPGQRKALLDQINMTFQQDLPYVPLTDFATTWASRISPRLVALTPSGVYRVGTSQRGPGL</sequence>
<dbReference type="Gene3D" id="3.90.76.10">
    <property type="entry name" value="Dipeptide-binding Protein, Domain 1"/>
    <property type="match status" value="1"/>
</dbReference>
<name>A0AAI8TTZ8_MYCME</name>
<dbReference type="Gene3D" id="3.40.190.10">
    <property type="entry name" value="Periplasmic binding protein-like II"/>
    <property type="match status" value="1"/>
</dbReference>
<keyword evidence="1" id="KW-1133">Transmembrane helix</keyword>